<dbReference type="InterPro" id="IPR011989">
    <property type="entry name" value="ARM-like"/>
</dbReference>
<evidence type="ECO:0000256" key="3">
    <source>
        <dbReference type="ARBA" id="ARBA00022490"/>
    </source>
</evidence>
<dbReference type="PANTHER" id="PTHR10527">
    <property type="entry name" value="IMPORTIN BETA"/>
    <property type="match status" value="1"/>
</dbReference>
<evidence type="ECO:0000256" key="1">
    <source>
        <dbReference type="ARBA" id="ARBA00004496"/>
    </source>
</evidence>
<evidence type="ECO:0000313" key="8">
    <source>
        <dbReference type="Proteomes" id="UP000011083"/>
    </source>
</evidence>
<dbReference type="EMBL" id="KB007811">
    <property type="protein sequence ID" value="ELR24717.1"/>
    <property type="molecule type" value="Genomic_DNA"/>
</dbReference>
<dbReference type="AlphaFoldDB" id="L8HHN5"/>
<reference evidence="7 8" key="1">
    <citation type="journal article" date="2013" name="Genome Biol.">
        <title>Genome of Acanthamoeba castellanii highlights extensive lateral gene transfer and early evolution of tyrosine kinase signaling.</title>
        <authorList>
            <person name="Clarke M."/>
            <person name="Lohan A.J."/>
            <person name="Liu B."/>
            <person name="Lagkouvardos I."/>
            <person name="Roy S."/>
            <person name="Zafar N."/>
            <person name="Bertelli C."/>
            <person name="Schilde C."/>
            <person name="Kianianmomeni A."/>
            <person name="Burglin T.R."/>
            <person name="Frech C."/>
            <person name="Turcotte B."/>
            <person name="Kopec K.O."/>
            <person name="Synnott J.M."/>
            <person name="Choo C."/>
            <person name="Paponov I."/>
            <person name="Finkler A."/>
            <person name="Soon Heng Tan C."/>
            <person name="Hutchins A.P."/>
            <person name="Weinmeier T."/>
            <person name="Rattei T."/>
            <person name="Chu J.S."/>
            <person name="Gimenez G."/>
            <person name="Irimia M."/>
            <person name="Rigden D.J."/>
            <person name="Fitzpatrick D.A."/>
            <person name="Lorenzo-Morales J."/>
            <person name="Bateman A."/>
            <person name="Chiu C.H."/>
            <person name="Tang P."/>
            <person name="Hegemann P."/>
            <person name="Fromm H."/>
            <person name="Raoult D."/>
            <person name="Greub G."/>
            <person name="Miranda-Saavedra D."/>
            <person name="Chen N."/>
            <person name="Nash P."/>
            <person name="Ginger M.L."/>
            <person name="Horn M."/>
            <person name="Schaap P."/>
            <person name="Caler L."/>
            <person name="Loftus B."/>
        </authorList>
    </citation>
    <scope>NUCLEOTIDE SEQUENCE [LARGE SCALE GENOMIC DNA]</scope>
    <source>
        <strain evidence="7 8">Neff</strain>
    </source>
</reference>
<sequence length="1074" mass="119465">MDHALAPARQEHVKRLVVQACCEGGREPATLREIRERYWQRVKKKKSKINKSAAAAVEEEASVELEELFRWTFIEDGPHAGLAFLDRHPSYTTNDRAKEDAEAERAFVKAAEVLVVVWRHHLLDRALLSSTAKETLLAFFQRVWPRALAACRRLNNAAATASPARRRTSVRVAVLLLTASAVLISHLARDDFVGLDNSSTFWEELEHRVLDHHDQDVVSAGFQVLMRAQDLARGLGLELSATRLKLLLSLLRHGDEGMRSRAIVRCYSEGCYDRAMQGPINEELDFILSGHELDNGHFDMWVALMARFEHEASPKLRHQIYRTLVDLTEAFNLGEGADTAAMNLILMGLQDEDSDVATMARELLTEASETAQLDSLISANLPRLVELLVNQLTMRRAEVKSLLGLAVDHIATSIHHSSVPSPTMLALLPQELQERIALALARYSKTVGQKPLKSASQHEDQDLQDARDASATCIERLAENRGGVIGQVKQIVTQRWQPHNTWQLRESAIYLLGFLFPLAAQLNVCLGDDVQQLLPAALRDPHARIRETGCWAAQRLAEAHEGSGEPDGIDAQSVLEPLMALMLDDDAGVCKAALRALHALVEEWVGPERPDVLPQLMKRCVEVWDKLPALRDTVGLDLVSACMCFSPGNIEEERRLALLVVAALDRWDLDDLRRVAALLSHVRTCLDTLGREFEPLVERVAGRLRQLIDHALAALSPHQQQQRTTDGLDIGEMQSRREGPALNEGLFLCAELFVRGLDPSRYIPESLLVSFALATINGGCGALLGSVAAHKPHLPAVEEALRQATAATPVCQWKSAGLLAAIGRLAGNVRGLELQWVAPFWHESALWTRRQRHDAAIMAFQFGRHYAHVVPDVVLAKLVALPPGLLDRGNNENESDSESEDEDEDMDEGDEVLFYDDARSESLEERKAAVIEGLTNLILEFAVERKLLSDTTNYHGDDDDDDDHDRPKKRRRVESQNKSDDDDDEAPEVRISASRILLLYVRCLHWVDDSVDGEGDARRARVARALRALAELVSADQVARCFGGRSTSERQAWATTVAKYDTNDSELVPAILGK</sequence>
<feature type="compositionally biased region" description="Acidic residues" evidence="6">
    <location>
        <begin position="893"/>
        <end position="909"/>
    </location>
</feature>
<keyword evidence="8" id="KW-1185">Reference proteome</keyword>
<feature type="region of interest" description="Disordered" evidence="6">
    <location>
        <begin position="885"/>
        <end position="909"/>
    </location>
</feature>
<dbReference type="KEGG" id="acan:ACA1_173650"/>
<keyword evidence="4" id="KW-0677">Repeat</keyword>
<proteinExistence type="predicted"/>
<comment type="subcellular location">
    <subcellularLocation>
        <location evidence="1">Cytoplasm</location>
    </subcellularLocation>
</comment>
<dbReference type="RefSeq" id="XP_004356617.1">
    <property type="nucleotide sequence ID" value="XM_004356564.1"/>
</dbReference>
<protein>
    <submittedName>
        <fullName evidence="7">HEAT repeat domain containing protein</fullName>
    </submittedName>
</protein>
<dbReference type="SUPFAM" id="SSF48371">
    <property type="entry name" value="ARM repeat"/>
    <property type="match status" value="1"/>
</dbReference>
<dbReference type="InterPro" id="IPR040122">
    <property type="entry name" value="Importin_beta"/>
</dbReference>
<dbReference type="InterPro" id="IPR016024">
    <property type="entry name" value="ARM-type_fold"/>
</dbReference>
<evidence type="ECO:0000256" key="6">
    <source>
        <dbReference type="SAM" id="MobiDB-lite"/>
    </source>
</evidence>
<evidence type="ECO:0000313" key="7">
    <source>
        <dbReference type="EMBL" id="ELR24717.1"/>
    </source>
</evidence>
<dbReference type="VEuPathDB" id="AmoebaDB:ACA1_173650"/>
<evidence type="ECO:0000256" key="2">
    <source>
        <dbReference type="ARBA" id="ARBA00022448"/>
    </source>
</evidence>
<feature type="region of interest" description="Disordered" evidence="6">
    <location>
        <begin position="951"/>
        <end position="986"/>
    </location>
</feature>
<dbReference type="GO" id="GO:0005737">
    <property type="term" value="C:cytoplasm"/>
    <property type="evidence" value="ECO:0007669"/>
    <property type="project" value="UniProtKB-SubCell"/>
</dbReference>
<keyword evidence="5" id="KW-0653">Protein transport</keyword>
<dbReference type="GeneID" id="14925742"/>
<gene>
    <name evidence="7" type="ORF">ACA1_173650</name>
</gene>
<evidence type="ECO:0000256" key="5">
    <source>
        <dbReference type="ARBA" id="ARBA00022927"/>
    </source>
</evidence>
<accession>L8HHN5</accession>
<dbReference type="Gene3D" id="1.25.10.10">
    <property type="entry name" value="Leucine-rich Repeat Variant"/>
    <property type="match status" value="1"/>
</dbReference>
<dbReference type="GO" id="GO:0006606">
    <property type="term" value="P:protein import into nucleus"/>
    <property type="evidence" value="ECO:0007669"/>
    <property type="project" value="InterPro"/>
</dbReference>
<name>L8HHN5_ACACF</name>
<keyword evidence="3" id="KW-0963">Cytoplasm</keyword>
<keyword evidence="2" id="KW-0813">Transport</keyword>
<dbReference type="STRING" id="1257118.L8HHN5"/>
<dbReference type="Proteomes" id="UP000011083">
    <property type="component" value="Unassembled WGS sequence"/>
</dbReference>
<organism evidence="7 8">
    <name type="scientific">Acanthamoeba castellanii (strain ATCC 30010 / Neff)</name>
    <dbReference type="NCBI Taxonomy" id="1257118"/>
    <lineage>
        <taxon>Eukaryota</taxon>
        <taxon>Amoebozoa</taxon>
        <taxon>Discosea</taxon>
        <taxon>Longamoebia</taxon>
        <taxon>Centramoebida</taxon>
        <taxon>Acanthamoebidae</taxon>
        <taxon>Acanthamoeba</taxon>
    </lineage>
</organism>
<evidence type="ECO:0000256" key="4">
    <source>
        <dbReference type="ARBA" id="ARBA00022737"/>
    </source>
</evidence>